<keyword evidence="5 9" id="KW-0808">Transferase</keyword>
<dbReference type="GO" id="GO:0009102">
    <property type="term" value="P:biotin biosynthetic process"/>
    <property type="evidence" value="ECO:0007669"/>
    <property type="project" value="UniProtKB-UniRule"/>
</dbReference>
<feature type="binding site" evidence="9">
    <location>
        <position position="350"/>
    </location>
    <ligand>
        <name>substrate</name>
    </ligand>
</feature>
<evidence type="ECO:0000256" key="3">
    <source>
        <dbReference type="ARBA" id="ARBA00010008"/>
    </source>
</evidence>
<evidence type="ECO:0000259" key="11">
    <source>
        <dbReference type="Pfam" id="PF00155"/>
    </source>
</evidence>
<feature type="domain" description="Aminotransferase class I/classII large" evidence="11">
    <location>
        <begin position="40"/>
        <end position="377"/>
    </location>
</feature>
<dbReference type="InterPro" id="IPR015424">
    <property type="entry name" value="PyrdxlP-dep_Trfase"/>
</dbReference>
<name>A0A1N6QFH6_9PSED</name>
<dbReference type="PROSITE" id="PS00599">
    <property type="entry name" value="AA_TRANSFER_CLASS_2"/>
    <property type="match status" value="1"/>
</dbReference>
<feature type="binding site" evidence="9">
    <location>
        <position position="176"/>
    </location>
    <ligand>
        <name>pyridoxal 5'-phosphate</name>
        <dbReference type="ChEBI" id="CHEBI:597326"/>
    </ligand>
</feature>
<comment type="catalytic activity">
    <reaction evidence="8 9">
        <text>6-carboxyhexanoyl-[ACP] + L-alanine + H(+) = (8S)-8-amino-7-oxononanoate + holo-[ACP] + CO2</text>
        <dbReference type="Rhea" id="RHEA:42288"/>
        <dbReference type="Rhea" id="RHEA-COMP:9685"/>
        <dbReference type="Rhea" id="RHEA-COMP:9955"/>
        <dbReference type="ChEBI" id="CHEBI:15378"/>
        <dbReference type="ChEBI" id="CHEBI:16526"/>
        <dbReference type="ChEBI" id="CHEBI:57972"/>
        <dbReference type="ChEBI" id="CHEBI:64479"/>
        <dbReference type="ChEBI" id="CHEBI:78846"/>
        <dbReference type="ChEBI" id="CHEBI:149468"/>
        <dbReference type="EC" id="2.3.1.47"/>
    </reaction>
</comment>
<proteinExistence type="inferred from homology"/>
<dbReference type="GO" id="GO:0030170">
    <property type="term" value="F:pyridoxal phosphate binding"/>
    <property type="evidence" value="ECO:0007669"/>
    <property type="project" value="UniProtKB-UniRule"/>
</dbReference>
<dbReference type="Gene3D" id="3.40.640.10">
    <property type="entry name" value="Type I PLP-dependent aspartate aminotransferase-like (Major domain)"/>
    <property type="match status" value="1"/>
</dbReference>
<evidence type="ECO:0000256" key="5">
    <source>
        <dbReference type="ARBA" id="ARBA00022679"/>
    </source>
</evidence>
<evidence type="ECO:0000256" key="8">
    <source>
        <dbReference type="ARBA" id="ARBA00047715"/>
    </source>
</evidence>
<dbReference type="UniPathway" id="UPA00078"/>
<evidence type="ECO:0000256" key="4">
    <source>
        <dbReference type="ARBA" id="ARBA00011738"/>
    </source>
</evidence>
<feature type="binding site" evidence="9">
    <location>
        <position position="131"/>
    </location>
    <ligand>
        <name>substrate</name>
    </ligand>
</feature>
<feature type="binding site" evidence="9">
    <location>
        <begin position="106"/>
        <end position="107"/>
    </location>
    <ligand>
        <name>pyridoxal 5'-phosphate</name>
        <dbReference type="ChEBI" id="CHEBI:597326"/>
    </ligand>
</feature>
<dbReference type="EMBL" id="FTMC01000003">
    <property type="protein sequence ID" value="SIQ15334.1"/>
    <property type="molecule type" value="Genomic_DNA"/>
</dbReference>
<comment type="pathway">
    <text evidence="2 9">Cofactor biosynthesis; biotin biosynthesis.</text>
</comment>
<dbReference type="InterPro" id="IPR050087">
    <property type="entry name" value="AON_synthase_class-II"/>
</dbReference>
<sequence length="388" mass="41530">MSFDLASRLASRHAEDLYRLRPLLDSPQGPEVVVDGQRLLAFCSNDYLGLASHPEVIRALREGAERWGVGGGASHLVIGHSAPHHQLEEALAAFTRRPRALLFSTGYMANLAVVTALIGRGDTVLQDRLNHASLLDAGLLSGARFSRYLHNDTVSLAARLDKAEGDTLVVSDGVFSMDGDLADLPGLSAAARARGAWLMVDDAHGFGVLGAGGGGCVEHFALGLEEVPVLVGTLGKAFGTAGAFVAGSEELIETLIQFARPYIYTTSQPPAVACATLKSLQLLREEGWRRQHLRNLIVRFRRGAQELGLTLMDSPTPIQPLLVGDSGRAMRLSARLRERGLLVGAIRPPTVPAGTARLRITLTAAHDEAQVDRLLDGLALAWRELGDD</sequence>
<dbReference type="Gene3D" id="3.90.1150.10">
    <property type="entry name" value="Aspartate Aminotransferase, domain 1"/>
    <property type="match status" value="1"/>
</dbReference>
<comment type="subunit">
    <text evidence="4 9">Homodimer.</text>
</comment>
<dbReference type="InterPro" id="IPR015421">
    <property type="entry name" value="PyrdxlP-dep_Trfase_major"/>
</dbReference>
<evidence type="ECO:0000256" key="10">
    <source>
        <dbReference type="PIRSR" id="PIRSR604723-51"/>
    </source>
</evidence>
<feature type="binding site" evidence="9">
    <location>
        <position position="204"/>
    </location>
    <ligand>
        <name>pyridoxal 5'-phosphate</name>
        <dbReference type="ChEBI" id="CHEBI:597326"/>
    </ligand>
</feature>
<comment type="cofactor">
    <cofactor evidence="1 9 10">
        <name>pyridoxal 5'-phosphate</name>
        <dbReference type="ChEBI" id="CHEBI:597326"/>
    </cofactor>
</comment>
<dbReference type="PANTHER" id="PTHR13693">
    <property type="entry name" value="CLASS II AMINOTRANSFERASE/8-AMINO-7-OXONONANOATE SYNTHASE"/>
    <property type="match status" value="1"/>
</dbReference>
<dbReference type="Pfam" id="PF00155">
    <property type="entry name" value="Aminotran_1_2"/>
    <property type="match status" value="1"/>
</dbReference>
<dbReference type="InterPro" id="IPR001917">
    <property type="entry name" value="Aminotrans_II_pyridoxalP_BS"/>
</dbReference>
<accession>A0A1N6QFH6</accession>
<dbReference type="InterPro" id="IPR004723">
    <property type="entry name" value="AONS_Archaea/Proteobacteria"/>
</dbReference>
<evidence type="ECO:0000256" key="9">
    <source>
        <dbReference type="HAMAP-Rule" id="MF_01693"/>
    </source>
</evidence>
<dbReference type="AlphaFoldDB" id="A0A1N6QFH6"/>
<evidence type="ECO:0000313" key="13">
    <source>
        <dbReference type="Proteomes" id="UP000186079"/>
    </source>
</evidence>
<evidence type="ECO:0000256" key="7">
    <source>
        <dbReference type="ARBA" id="ARBA00022898"/>
    </source>
</evidence>
<comment type="similarity">
    <text evidence="3 9">Belongs to the class-II pyridoxal-phosphate-dependent aminotransferase family. BioF subfamily.</text>
</comment>
<evidence type="ECO:0000256" key="6">
    <source>
        <dbReference type="ARBA" id="ARBA00022756"/>
    </source>
</evidence>
<evidence type="ECO:0000256" key="1">
    <source>
        <dbReference type="ARBA" id="ARBA00001933"/>
    </source>
</evidence>
<dbReference type="InterPro" id="IPR004839">
    <property type="entry name" value="Aminotransferase_I/II_large"/>
</dbReference>
<dbReference type="RefSeq" id="WP_039561059.1">
    <property type="nucleotide sequence ID" value="NZ_FTMC01000003.1"/>
</dbReference>
<dbReference type="PANTHER" id="PTHR13693:SF100">
    <property type="entry name" value="8-AMINO-7-OXONONANOATE SYNTHASE"/>
    <property type="match status" value="1"/>
</dbReference>
<organism evidence="12 13">
    <name type="scientific">Pseudomonas flexibilis</name>
    <dbReference type="NCBI Taxonomy" id="706570"/>
    <lineage>
        <taxon>Bacteria</taxon>
        <taxon>Pseudomonadati</taxon>
        <taxon>Pseudomonadota</taxon>
        <taxon>Gammaproteobacteria</taxon>
        <taxon>Pseudomonadales</taxon>
        <taxon>Pseudomonadaceae</taxon>
        <taxon>Pseudomonas</taxon>
    </lineage>
</organism>
<dbReference type="GO" id="GO:0008710">
    <property type="term" value="F:8-amino-7-oxononanoate synthase activity"/>
    <property type="evidence" value="ECO:0007669"/>
    <property type="project" value="UniProtKB-UniRule"/>
</dbReference>
<gene>
    <name evidence="9" type="primary">bioF</name>
    <name evidence="12" type="ORF">SAMN05421672_103180</name>
</gene>
<dbReference type="Proteomes" id="UP000186079">
    <property type="component" value="Unassembled WGS sequence"/>
</dbReference>
<dbReference type="CDD" id="cd06454">
    <property type="entry name" value="KBL_like"/>
    <property type="match status" value="1"/>
</dbReference>
<reference evidence="12 13" key="1">
    <citation type="submission" date="2017-01" db="EMBL/GenBank/DDBJ databases">
        <authorList>
            <person name="Mah S.A."/>
            <person name="Swanson W.J."/>
            <person name="Moy G.W."/>
            <person name="Vacquier V.D."/>
        </authorList>
    </citation>
    <scope>NUCLEOTIDE SEQUENCE [LARGE SCALE GENOMIC DNA]</scope>
    <source>
        <strain evidence="12 13">ATCC 29606</strain>
    </source>
</reference>
<dbReference type="InterPro" id="IPR015422">
    <property type="entry name" value="PyrdxlP-dep_Trfase_small"/>
</dbReference>
<comment type="function">
    <text evidence="9">Catalyzes the decarboxylative condensation of pimeloyl-[acyl-carrier protein] and L-alanine to produce 8-amino-7-oxononanoate (AON), [acyl-carrier protein], and carbon dioxide.</text>
</comment>
<feature type="binding site" evidence="9">
    <location>
        <position position="233"/>
    </location>
    <ligand>
        <name>pyridoxal 5'-phosphate</name>
        <dbReference type="ChEBI" id="CHEBI:597326"/>
    </ligand>
</feature>
<evidence type="ECO:0000313" key="12">
    <source>
        <dbReference type="EMBL" id="SIQ15334.1"/>
    </source>
</evidence>
<protein>
    <recommendedName>
        <fullName evidence="9">8-amino-7-oxononanoate synthase</fullName>
        <shortName evidence="9">AONS</shortName>
        <ecNumber evidence="9">2.3.1.47</ecNumber>
    </recommendedName>
    <alternativeName>
        <fullName evidence="9">7-keto-8-amino-pelargonic acid synthase</fullName>
        <shortName evidence="9">7-KAP synthase</shortName>
        <shortName evidence="9">KAPA synthase</shortName>
    </alternativeName>
    <alternativeName>
        <fullName evidence="9">8-amino-7-ketopelargonate synthase</fullName>
    </alternativeName>
</protein>
<dbReference type="InterPro" id="IPR022834">
    <property type="entry name" value="AONS_Proteobacteria"/>
</dbReference>
<dbReference type="HAMAP" id="MF_01693">
    <property type="entry name" value="BioF_aminotrans_2"/>
    <property type="match status" value="1"/>
</dbReference>
<dbReference type="NCBIfam" id="TIGR00858">
    <property type="entry name" value="bioF"/>
    <property type="match status" value="1"/>
</dbReference>
<feature type="binding site" evidence="9">
    <location>
        <position position="19"/>
    </location>
    <ligand>
        <name>substrate</name>
    </ligand>
</feature>
<feature type="modified residue" description="N6-(pyridoxal phosphate)lysine" evidence="9 10">
    <location>
        <position position="236"/>
    </location>
</feature>
<keyword evidence="7 9" id="KW-0663">Pyridoxal phosphate</keyword>
<dbReference type="SUPFAM" id="SSF53383">
    <property type="entry name" value="PLP-dependent transferases"/>
    <property type="match status" value="1"/>
</dbReference>
<evidence type="ECO:0000256" key="2">
    <source>
        <dbReference type="ARBA" id="ARBA00004746"/>
    </source>
</evidence>
<dbReference type="EC" id="2.3.1.47" evidence="9"/>
<keyword evidence="6 9" id="KW-0093">Biotin biosynthesis</keyword>